<keyword evidence="2" id="KW-1133">Transmembrane helix</keyword>
<dbReference type="Proteomes" id="UP000269721">
    <property type="component" value="Unassembled WGS sequence"/>
</dbReference>
<keyword evidence="2" id="KW-0472">Membrane</keyword>
<protein>
    <submittedName>
        <fullName evidence="3">Uncharacterized protein</fullName>
    </submittedName>
</protein>
<name>A0A4P9VZU9_9FUNG</name>
<feature type="compositionally biased region" description="Pro residues" evidence="1">
    <location>
        <begin position="413"/>
        <end position="442"/>
    </location>
</feature>
<feature type="region of interest" description="Disordered" evidence="1">
    <location>
        <begin position="413"/>
        <end position="453"/>
    </location>
</feature>
<keyword evidence="2" id="KW-0812">Transmembrane</keyword>
<gene>
    <name evidence="3" type="ORF">BDK51DRAFT_46516</name>
</gene>
<feature type="compositionally biased region" description="Low complexity" evidence="1">
    <location>
        <begin position="297"/>
        <end position="313"/>
    </location>
</feature>
<feature type="compositionally biased region" description="Low complexity" evidence="1">
    <location>
        <begin position="377"/>
        <end position="390"/>
    </location>
</feature>
<accession>A0A4P9VZU9</accession>
<feature type="transmembrane region" description="Helical" evidence="2">
    <location>
        <begin position="139"/>
        <end position="161"/>
    </location>
</feature>
<evidence type="ECO:0000313" key="3">
    <source>
        <dbReference type="EMBL" id="RKO84333.1"/>
    </source>
</evidence>
<organism evidence="3 4">
    <name type="scientific">Blyttiomyces helicus</name>
    <dbReference type="NCBI Taxonomy" id="388810"/>
    <lineage>
        <taxon>Eukaryota</taxon>
        <taxon>Fungi</taxon>
        <taxon>Fungi incertae sedis</taxon>
        <taxon>Chytridiomycota</taxon>
        <taxon>Chytridiomycota incertae sedis</taxon>
        <taxon>Chytridiomycetes</taxon>
        <taxon>Chytridiomycetes incertae sedis</taxon>
        <taxon>Blyttiomyces</taxon>
    </lineage>
</organism>
<proteinExistence type="predicted"/>
<dbReference type="EMBL" id="ML000226">
    <property type="protein sequence ID" value="RKO84333.1"/>
    <property type="molecule type" value="Genomic_DNA"/>
</dbReference>
<dbReference type="AlphaFoldDB" id="A0A4P9VZU9"/>
<feature type="region of interest" description="Disordered" evidence="1">
    <location>
        <begin position="281"/>
        <end position="348"/>
    </location>
</feature>
<evidence type="ECO:0000256" key="2">
    <source>
        <dbReference type="SAM" id="Phobius"/>
    </source>
</evidence>
<sequence length="515" mass="54586">MGGRDEAMVPENLSGELSKMPTGRHCLTNAPPLIQCRPLSSSASSCVPLRGTYSTPEPYVANLADVSGEPVPSKPLVDNLIGPTPSPFRHNRDPQDYGVHNGADDVADSISVPTGINIPAGVNEGHDSDSPPPKPELKALFSVVLPIIGVVLAVVGGVMAFSMRHRGFLRGLSSPSKSSITVVHLVGLSQVPRGPSPSLPALGGISIAQPRPIFSPASAPTFPVTCKPAANISPLDSLMFSSITPSHDLSVFPVRFQTPVPEAIVSASSILSAADALSVKTDKYPEPGPPALERRLSSSSTSSITSTASSAISNRDRKGPRPYPHPALRPRSRNIPTPILKPTASSRRTVSYTVRWTEKDIFIPSRRSSVDSRRTHSSSGSISSISSCDSACDQPALPSANCEIPTLAFAPTPLPWLPSPTPRRPQTPPPLPRLDPAPPPLIPISAAPPRRAAHSRSRSIRLDVSHLAAIVTDAEPQQPWLHQDWPAKKPALVMGVYPDRLGAGWKLEKGPDRGC</sequence>
<feature type="region of interest" description="Disordered" evidence="1">
    <location>
        <begin position="366"/>
        <end position="390"/>
    </location>
</feature>
<evidence type="ECO:0000313" key="4">
    <source>
        <dbReference type="Proteomes" id="UP000269721"/>
    </source>
</evidence>
<reference evidence="4" key="1">
    <citation type="journal article" date="2018" name="Nat. Microbiol.">
        <title>Leveraging single-cell genomics to expand the fungal tree of life.</title>
        <authorList>
            <person name="Ahrendt S.R."/>
            <person name="Quandt C.A."/>
            <person name="Ciobanu D."/>
            <person name="Clum A."/>
            <person name="Salamov A."/>
            <person name="Andreopoulos B."/>
            <person name="Cheng J.F."/>
            <person name="Woyke T."/>
            <person name="Pelin A."/>
            <person name="Henrissat B."/>
            <person name="Reynolds N.K."/>
            <person name="Benny G.L."/>
            <person name="Smith M.E."/>
            <person name="James T.Y."/>
            <person name="Grigoriev I.V."/>
        </authorList>
    </citation>
    <scope>NUCLEOTIDE SEQUENCE [LARGE SCALE GENOMIC DNA]</scope>
</reference>
<evidence type="ECO:0000256" key="1">
    <source>
        <dbReference type="SAM" id="MobiDB-lite"/>
    </source>
</evidence>
<feature type="region of interest" description="Disordered" evidence="1">
    <location>
        <begin position="1"/>
        <end position="22"/>
    </location>
</feature>
<keyword evidence="4" id="KW-1185">Reference proteome</keyword>